<evidence type="ECO:0000313" key="5">
    <source>
        <dbReference type="Proteomes" id="UP000886523"/>
    </source>
</evidence>
<dbReference type="PANTHER" id="PTHR21052">
    <property type="entry name" value="SPERMATOGENESIS ASSOCIATED 11-RELATED"/>
    <property type="match status" value="1"/>
</dbReference>
<dbReference type="AlphaFoldDB" id="A0A9P6DVV5"/>
<protein>
    <recommendedName>
        <fullName evidence="3">Fe2OG dioxygenase domain-containing protein</fullName>
    </recommendedName>
</protein>
<sequence>MDNNNMELFGESESGSDDDEELWDPPAASRSCPAIEGLHLTTASIPENLASTLVEQLLPYFHARSDQVMLFGAGTDGLPPFINSLISTLSGLLQSQLSPSTHKLLFPQIPADMLYPARQVIFNLYRPGDGISPHIDLLGRFGDGIIIVSLISGIVMQFSREEEDALLSVGPLSLWLPSRSILVLEKEARYAWKHGIPPRKQDFVEEVEGTDTGAAGLIVALGSALLFAGFFLVPK</sequence>
<organism evidence="4 5">
    <name type="scientific">Hydnum rufescens UP504</name>
    <dbReference type="NCBI Taxonomy" id="1448309"/>
    <lineage>
        <taxon>Eukaryota</taxon>
        <taxon>Fungi</taxon>
        <taxon>Dikarya</taxon>
        <taxon>Basidiomycota</taxon>
        <taxon>Agaricomycotina</taxon>
        <taxon>Agaricomycetes</taxon>
        <taxon>Cantharellales</taxon>
        <taxon>Hydnaceae</taxon>
        <taxon>Hydnum</taxon>
    </lineage>
</organism>
<name>A0A9P6DVV5_9AGAM</name>
<keyword evidence="2" id="KW-0812">Transmembrane</keyword>
<evidence type="ECO:0000256" key="1">
    <source>
        <dbReference type="SAM" id="MobiDB-lite"/>
    </source>
</evidence>
<dbReference type="GO" id="GO:0006974">
    <property type="term" value="P:DNA damage response"/>
    <property type="evidence" value="ECO:0007669"/>
    <property type="project" value="InterPro"/>
</dbReference>
<dbReference type="GO" id="GO:0006631">
    <property type="term" value="P:fatty acid metabolic process"/>
    <property type="evidence" value="ECO:0007669"/>
    <property type="project" value="TreeGrafter"/>
</dbReference>
<keyword evidence="2" id="KW-1133">Transmembrane helix</keyword>
<reference evidence="4" key="1">
    <citation type="journal article" date="2020" name="Nat. Commun.">
        <title>Large-scale genome sequencing of mycorrhizal fungi provides insights into the early evolution of symbiotic traits.</title>
        <authorList>
            <person name="Miyauchi S."/>
            <person name="Kiss E."/>
            <person name="Kuo A."/>
            <person name="Drula E."/>
            <person name="Kohler A."/>
            <person name="Sanchez-Garcia M."/>
            <person name="Morin E."/>
            <person name="Andreopoulos B."/>
            <person name="Barry K.W."/>
            <person name="Bonito G."/>
            <person name="Buee M."/>
            <person name="Carver A."/>
            <person name="Chen C."/>
            <person name="Cichocki N."/>
            <person name="Clum A."/>
            <person name="Culley D."/>
            <person name="Crous P.W."/>
            <person name="Fauchery L."/>
            <person name="Girlanda M."/>
            <person name="Hayes R.D."/>
            <person name="Keri Z."/>
            <person name="LaButti K."/>
            <person name="Lipzen A."/>
            <person name="Lombard V."/>
            <person name="Magnuson J."/>
            <person name="Maillard F."/>
            <person name="Murat C."/>
            <person name="Nolan M."/>
            <person name="Ohm R.A."/>
            <person name="Pangilinan J."/>
            <person name="Pereira M.F."/>
            <person name="Perotto S."/>
            <person name="Peter M."/>
            <person name="Pfister S."/>
            <person name="Riley R."/>
            <person name="Sitrit Y."/>
            <person name="Stielow J.B."/>
            <person name="Szollosi G."/>
            <person name="Zifcakova L."/>
            <person name="Stursova M."/>
            <person name="Spatafora J.W."/>
            <person name="Tedersoo L."/>
            <person name="Vaario L.M."/>
            <person name="Yamada A."/>
            <person name="Yan M."/>
            <person name="Wang P."/>
            <person name="Xu J."/>
            <person name="Bruns T."/>
            <person name="Baldrian P."/>
            <person name="Vilgalys R."/>
            <person name="Dunand C."/>
            <person name="Henrissat B."/>
            <person name="Grigoriev I.V."/>
            <person name="Hibbett D."/>
            <person name="Nagy L.G."/>
            <person name="Martin F.M."/>
        </authorList>
    </citation>
    <scope>NUCLEOTIDE SEQUENCE</scope>
    <source>
        <strain evidence="4">UP504</strain>
    </source>
</reference>
<proteinExistence type="predicted"/>
<feature type="compositionally biased region" description="Acidic residues" evidence="1">
    <location>
        <begin position="14"/>
        <end position="23"/>
    </location>
</feature>
<feature type="region of interest" description="Disordered" evidence="1">
    <location>
        <begin position="1"/>
        <end position="28"/>
    </location>
</feature>
<dbReference type="InterPro" id="IPR032870">
    <property type="entry name" value="ALKBH7-like"/>
</dbReference>
<dbReference type="Pfam" id="PF13532">
    <property type="entry name" value="2OG-FeII_Oxy_2"/>
    <property type="match status" value="1"/>
</dbReference>
<dbReference type="SUPFAM" id="SSF51197">
    <property type="entry name" value="Clavaminate synthase-like"/>
    <property type="match status" value="1"/>
</dbReference>
<dbReference type="PROSITE" id="PS51471">
    <property type="entry name" value="FE2OG_OXY"/>
    <property type="match status" value="1"/>
</dbReference>
<dbReference type="Proteomes" id="UP000886523">
    <property type="component" value="Unassembled WGS sequence"/>
</dbReference>
<accession>A0A9P6DVV5</accession>
<dbReference type="InterPro" id="IPR005123">
    <property type="entry name" value="Oxoglu/Fe-dep_dioxygenase_dom"/>
</dbReference>
<dbReference type="GO" id="GO:0005759">
    <property type="term" value="C:mitochondrial matrix"/>
    <property type="evidence" value="ECO:0007669"/>
    <property type="project" value="TreeGrafter"/>
</dbReference>
<evidence type="ECO:0000259" key="3">
    <source>
        <dbReference type="PROSITE" id="PS51471"/>
    </source>
</evidence>
<evidence type="ECO:0000256" key="2">
    <source>
        <dbReference type="SAM" id="Phobius"/>
    </source>
</evidence>
<dbReference type="PANTHER" id="PTHR21052:SF0">
    <property type="entry name" value="ALPHA-KETOGLUTARATE-DEPENDENT DIOXYGENASE ALKB HOMOLOG 7, MITOCHONDRIAL"/>
    <property type="match status" value="1"/>
</dbReference>
<evidence type="ECO:0000313" key="4">
    <source>
        <dbReference type="EMBL" id="KAF9516816.1"/>
    </source>
</evidence>
<dbReference type="InterPro" id="IPR037151">
    <property type="entry name" value="AlkB-like_sf"/>
</dbReference>
<gene>
    <name evidence="4" type="ORF">BS47DRAFT_1360043</name>
</gene>
<feature type="transmembrane region" description="Helical" evidence="2">
    <location>
        <begin position="213"/>
        <end position="233"/>
    </location>
</feature>
<dbReference type="InterPro" id="IPR027450">
    <property type="entry name" value="AlkB-like"/>
</dbReference>
<feature type="domain" description="Fe2OG dioxygenase" evidence="3">
    <location>
        <begin position="116"/>
        <end position="220"/>
    </location>
</feature>
<comment type="caution">
    <text evidence="4">The sequence shown here is derived from an EMBL/GenBank/DDBJ whole genome shotgun (WGS) entry which is preliminary data.</text>
</comment>
<keyword evidence="5" id="KW-1185">Reference proteome</keyword>
<keyword evidence="2" id="KW-0472">Membrane</keyword>
<dbReference type="Gene3D" id="2.60.120.590">
    <property type="entry name" value="Alpha-ketoglutarate-dependent dioxygenase AlkB-like"/>
    <property type="match status" value="1"/>
</dbReference>
<dbReference type="EMBL" id="MU128936">
    <property type="protein sequence ID" value="KAF9516816.1"/>
    <property type="molecule type" value="Genomic_DNA"/>
</dbReference>
<dbReference type="OrthoDB" id="412814at2759"/>